<proteinExistence type="predicted"/>
<keyword evidence="3" id="KW-1185">Reference proteome</keyword>
<protein>
    <submittedName>
        <fullName evidence="2">Uncharacterized protein</fullName>
    </submittedName>
</protein>
<comment type="caution">
    <text evidence="2">The sequence shown here is derived from an EMBL/GenBank/DDBJ whole genome shotgun (WGS) entry which is preliminary data.</text>
</comment>
<evidence type="ECO:0000313" key="3">
    <source>
        <dbReference type="Proteomes" id="UP000315295"/>
    </source>
</evidence>
<feature type="region of interest" description="Disordered" evidence="1">
    <location>
        <begin position="48"/>
        <end position="88"/>
    </location>
</feature>
<evidence type="ECO:0000313" key="2">
    <source>
        <dbReference type="EMBL" id="TQD75819.1"/>
    </source>
</evidence>
<name>A0A540KNT3_MALBA</name>
<dbReference type="AlphaFoldDB" id="A0A540KNT3"/>
<organism evidence="2 3">
    <name type="scientific">Malus baccata</name>
    <name type="common">Siberian crab apple</name>
    <name type="synonym">Pyrus baccata</name>
    <dbReference type="NCBI Taxonomy" id="106549"/>
    <lineage>
        <taxon>Eukaryota</taxon>
        <taxon>Viridiplantae</taxon>
        <taxon>Streptophyta</taxon>
        <taxon>Embryophyta</taxon>
        <taxon>Tracheophyta</taxon>
        <taxon>Spermatophyta</taxon>
        <taxon>Magnoliopsida</taxon>
        <taxon>eudicotyledons</taxon>
        <taxon>Gunneridae</taxon>
        <taxon>Pentapetalae</taxon>
        <taxon>rosids</taxon>
        <taxon>fabids</taxon>
        <taxon>Rosales</taxon>
        <taxon>Rosaceae</taxon>
        <taxon>Amygdaloideae</taxon>
        <taxon>Maleae</taxon>
        <taxon>Malus</taxon>
    </lineage>
</organism>
<dbReference type="EMBL" id="VIEB01001072">
    <property type="protein sequence ID" value="TQD75819.1"/>
    <property type="molecule type" value="Genomic_DNA"/>
</dbReference>
<feature type="compositionally biased region" description="Basic and acidic residues" evidence="1">
    <location>
        <begin position="59"/>
        <end position="88"/>
    </location>
</feature>
<accession>A0A540KNT3</accession>
<evidence type="ECO:0000256" key="1">
    <source>
        <dbReference type="SAM" id="MobiDB-lite"/>
    </source>
</evidence>
<gene>
    <name evidence="2" type="ORF">C1H46_038655</name>
</gene>
<dbReference type="Proteomes" id="UP000315295">
    <property type="component" value="Unassembled WGS sequence"/>
</dbReference>
<reference evidence="2 3" key="1">
    <citation type="journal article" date="2019" name="G3 (Bethesda)">
        <title>Sequencing of a Wild Apple (Malus baccata) Genome Unravels the Differences Between Cultivated and Wild Apple Species Regarding Disease Resistance and Cold Tolerance.</title>
        <authorList>
            <person name="Chen X."/>
        </authorList>
    </citation>
    <scope>NUCLEOTIDE SEQUENCE [LARGE SCALE GENOMIC DNA]</scope>
    <source>
        <strain evidence="3">cv. Shandingzi</strain>
        <tissue evidence="2">Leaves</tissue>
    </source>
</reference>
<sequence>MYVLADVVARSFHCNLHKNQGGSQNTGSFPSNRLNMCRSDMTNSLVRIGGLEGGGWTRKKGDEGGRGRRGTDEGVKGTNEEEGGRRRE</sequence>